<dbReference type="OrthoDB" id="1003442at2"/>
<organism evidence="2 3">
    <name type="scientific">Zunongwangia mangrovi</name>
    <dbReference type="NCBI Taxonomy" id="1334022"/>
    <lineage>
        <taxon>Bacteria</taxon>
        <taxon>Pseudomonadati</taxon>
        <taxon>Bacteroidota</taxon>
        <taxon>Flavobacteriia</taxon>
        <taxon>Flavobacteriales</taxon>
        <taxon>Flavobacteriaceae</taxon>
        <taxon>Zunongwangia</taxon>
    </lineage>
</organism>
<evidence type="ECO:0000313" key="2">
    <source>
        <dbReference type="EMBL" id="SFC38241.1"/>
    </source>
</evidence>
<feature type="domain" description="Helix-turn-helix" evidence="1">
    <location>
        <begin position="70"/>
        <end position="116"/>
    </location>
</feature>
<proteinExistence type="predicted"/>
<dbReference type="InterPro" id="IPR041657">
    <property type="entry name" value="HTH_17"/>
</dbReference>
<gene>
    <name evidence="2" type="ORF">SAMN04487907_10419</name>
</gene>
<dbReference type="InterPro" id="IPR010093">
    <property type="entry name" value="SinI_DNA-bd"/>
</dbReference>
<dbReference type="AlphaFoldDB" id="A0A1I1IQN8"/>
<protein>
    <submittedName>
        <fullName evidence="2">DNA binding domain-containing protein, excisionase family</fullName>
    </submittedName>
</protein>
<sequence>MSSNIRISKNCEFCGTEYIAKTTKTRYCSHTCNSRAYKANLKKKKVEGTMKEVKINRNSKELEVLTYKDFLNVRETALLLGCSTRTVYRLIQDGSIKAVNLSQRLIRINKKSLNSLIPQA</sequence>
<dbReference type="STRING" id="1334022.SAMN04487907_10419"/>
<accession>A0A1I1IQN8</accession>
<evidence type="ECO:0000313" key="3">
    <source>
        <dbReference type="Proteomes" id="UP000199438"/>
    </source>
</evidence>
<dbReference type="GO" id="GO:0003677">
    <property type="term" value="F:DNA binding"/>
    <property type="evidence" value="ECO:0007669"/>
    <property type="project" value="InterPro"/>
</dbReference>
<dbReference type="Proteomes" id="UP000199438">
    <property type="component" value="Unassembled WGS sequence"/>
</dbReference>
<keyword evidence="3" id="KW-1185">Reference proteome</keyword>
<dbReference type="RefSeq" id="WP_092542392.1">
    <property type="nucleotide sequence ID" value="NZ_FOKV01000004.1"/>
</dbReference>
<dbReference type="EMBL" id="FOKV01000004">
    <property type="protein sequence ID" value="SFC38241.1"/>
    <property type="molecule type" value="Genomic_DNA"/>
</dbReference>
<dbReference type="NCBIfam" id="TIGR01764">
    <property type="entry name" value="excise"/>
    <property type="match status" value="1"/>
</dbReference>
<name>A0A1I1IQN8_9FLAO</name>
<evidence type="ECO:0000259" key="1">
    <source>
        <dbReference type="Pfam" id="PF12728"/>
    </source>
</evidence>
<reference evidence="3" key="1">
    <citation type="submission" date="2016-10" db="EMBL/GenBank/DDBJ databases">
        <authorList>
            <person name="Varghese N."/>
            <person name="Submissions S."/>
        </authorList>
    </citation>
    <scope>NUCLEOTIDE SEQUENCE [LARGE SCALE GENOMIC DNA]</scope>
    <source>
        <strain evidence="3">DSM 24499</strain>
    </source>
</reference>
<dbReference type="Pfam" id="PF12728">
    <property type="entry name" value="HTH_17"/>
    <property type="match status" value="1"/>
</dbReference>